<reference evidence="1 2" key="1">
    <citation type="submission" date="2018-01" db="EMBL/GenBank/DDBJ databases">
        <authorList>
            <person name="Clerissi C."/>
        </authorList>
    </citation>
    <scope>NUCLEOTIDE SEQUENCE [LARGE SCALE GENOMIC DNA]</scope>
    <source>
        <strain evidence="1">Cupriavidus taiwanensis STM 6021</strain>
    </source>
</reference>
<evidence type="ECO:0000313" key="2">
    <source>
        <dbReference type="Proteomes" id="UP000257139"/>
    </source>
</evidence>
<accession>A0A7Z7JFL4</accession>
<dbReference type="AlphaFoldDB" id="A0A7Z7JFL4"/>
<protein>
    <submittedName>
        <fullName evidence="1">Uncharacterized protein</fullName>
    </submittedName>
</protein>
<dbReference type="Proteomes" id="UP000257139">
    <property type="component" value="Unassembled WGS sequence"/>
</dbReference>
<name>A0A7Z7JFL4_9BURK</name>
<sequence length="137" mass="15037">MSQAVLEADEKRLAGGSIFKHLAIEMLELAAADLARPLPAYNDLARGAHEVRLNHESATRWIADRSGDAATIPFSLCCDALGVDPRVVAGALLSDPKGLMERLRQLARREELGPRDTEKREGTVNDHCTVAVRVRQR</sequence>
<organism evidence="1 2">
    <name type="scientific">Cupriavidus taiwanensis</name>
    <dbReference type="NCBI Taxonomy" id="164546"/>
    <lineage>
        <taxon>Bacteria</taxon>
        <taxon>Pseudomonadati</taxon>
        <taxon>Pseudomonadota</taxon>
        <taxon>Betaproteobacteria</taxon>
        <taxon>Burkholderiales</taxon>
        <taxon>Burkholderiaceae</taxon>
        <taxon>Cupriavidus</taxon>
    </lineage>
</organism>
<gene>
    <name evidence="1" type="ORF">CBM2594_U10191</name>
</gene>
<evidence type="ECO:0000313" key="1">
    <source>
        <dbReference type="EMBL" id="SPC25690.1"/>
    </source>
</evidence>
<dbReference type="EMBL" id="OGUU01000045">
    <property type="protein sequence ID" value="SPC25690.1"/>
    <property type="molecule type" value="Genomic_DNA"/>
</dbReference>
<comment type="caution">
    <text evidence="1">The sequence shown here is derived from an EMBL/GenBank/DDBJ whole genome shotgun (WGS) entry which is preliminary data.</text>
</comment>
<proteinExistence type="predicted"/>